<dbReference type="AlphaFoldDB" id="E6VRH2"/>
<evidence type="ECO:0000313" key="2">
    <source>
        <dbReference type="EMBL" id="ADU63009.1"/>
    </source>
</evidence>
<dbReference type="STRING" id="643562.Daes_2001"/>
<dbReference type="eggNOG" id="ENOG50345ET">
    <property type="taxonomic scope" value="Bacteria"/>
</dbReference>
<feature type="domain" description="PilZ" evidence="1">
    <location>
        <begin position="142"/>
        <end position="222"/>
    </location>
</feature>
<evidence type="ECO:0000313" key="3">
    <source>
        <dbReference type="Proteomes" id="UP000002191"/>
    </source>
</evidence>
<reference evidence="2 3" key="2">
    <citation type="journal article" date="2014" name="Genome Announc.">
        <title>Complete Genome Sequence of the Subsurface, Mesophilic Sulfate-Reducing Bacterium Desulfovibrio aespoeensis Aspo-2.</title>
        <authorList>
            <person name="Pedersen K."/>
            <person name="Bengtsson A."/>
            <person name="Edlund J."/>
            <person name="Rabe L."/>
            <person name="Hazen T."/>
            <person name="Chakraborty R."/>
            <person name="Goodwin L."/>
            <person name="Shapiro N."/>
        </authorList>
    </citation>
    <scope>NUCLEOTIDE SEQUENCE [LARGE SCALE GENOMIC DNA]</scope>
    <source>
        <strain evidence="3">ATCC 700646 / DSM 10631 / Aspo-2</strain>
    </source>
</reference>
<dbReference type="HOGENOM" id="CLU_1238569_0_0_7"/>
<keyword evidence="3" id="KW-1185">Reference proteome</keyword>
<dbReference type="GO" id="GO:0035438">
    <property type="term" value="F:cyclic-di-GMP binding"/>
    <property type="evidence" value="ECO:0007669"/>
    <property type="project" value="InterPro"/>
</dbReference>
<name>E6VRH2_PSEA9</name>
<dbReference type="RefSeq" id="WP_013514922.1">
    <property type="nucleotide sequence ID" value="NC_014844.1"/>
</dbReference>
<reference evidence="3" key="1">
    <citation type="submission" date="2010-12" db="EMBL/GenBank/DDBJ databases">
        <title>Complete sequence of Desulfovibrio aespoeensis Aspo-2.</title>
        <authorList>
            <consortium name="US DOE Joint Genome Institute"/>
            <person name="Lucas S."/>
            <person name="Copeland A."/>
            <person name="Lapidus A."/>
            <person name="Cheng J.-F."/>
            <person name="Goodwin L."/>
            <person name="Pitluck S."/>
            <person name="Chertkov O."/>
            <person name="Misra M."/>
            <person name="Detter J.C."/>
            <person name="Han C."/>
            <person name="Tapia R."/>
            <person name="Land M."/>
            <person name="Hauser L."/>
            <person name="Kyrpides N."/>
            <person name="Ivanova N."/>
            <person name="Ovchinnikova G."/>
            <person name="Pedersen K."/>
            <person name="Jagevall S."/>
            <person name="Hazen T."/>
            <person name="Woyke T."/>
        </authorList>
    </citation>
    <scope>NUCLEOTIDE SEQUENCE [LARGE SCALE GENOMIC DNA]</scope>
    <source>
        <strain evidence="3">ATCC 700646 / DSM 10631 / Aspo-2</strain>
    </source>
</reference>
<dbReference type="Pfam" id="PF07238">
    <property type="entry name" value="PilZ"/>
    <property type="match status" value="1"/>
</dbReference>
<sequence length="223" mass="25128">MRTKLLLIAEKGPARDAYLEVLRDIDIDVDCVASPDEIGGAIIEVPYSGLLIDVPTMIRCECVDKNRVNSIMQRFPVLRLMYNPGFGGIRGLARGGTLRDNRDLAEFVLNECVPFAPRSIRVTRRQEVIFNVLLLVDPASLDAGAERTVTINVSEHGCFVFTAAQWRLNAPAWLVISEFEDKTPIELRVRWRRVWGEAMLLPGIGTTFEAMTTHQYVQLHSFL</sequence>
<dbReference type="InterPro" id="IPR009875">
    <property type="entry name" value="PilZ_domain"/>
</dbReference>
<dbReference type="KEGG" id="das:Daes_2001"/>
<proteinExistence type="predicted"/>
<accession>E6VRH2</accession>
<gene>
    <name evidence="2" type="ordered locus">Daes_2001</name>
</gene>
<dbReference type="EMBL" id="CP002431">
    <property type="protein sequence ID" value="ADU63009.1"/>
    <property type="molecule type" value="Genomic_DNA"/>
</dbReference>
<dbReference type="OrthoDB" id="5454592at2"/>
<organism evidence="2 3">
    <name type="scientific">Pseudodesulfovibrio aespoeensis (strain ATCC 700646 / DSM 10631 / Aspo-2)</name>
    <name type="common">Desulfovibrio aespoeensis</name>
    <dbReference type="NCBI Taxonomy" id="643562"/>
    <lineage>
        <taxon>Bacteria</taxon>
        <taxon>Pseudomonadati</taxon>
        <taxon>Thermodesulfobacteriota</taxon>
        <taxon>Desulfovibrionia</taxon>
        <taxon>Desulfovibrionales</taxon>
        <taxon>Desulfovibrionaceae</taxon>
    </lineage>
</organism>
<protein>
    <submittedName>
        <fullName evidence="2">Type IV pilus assembly PilZ</fullName>
    </submittedName>
</protein>
<evidence type="ECO:0000259" key="1">
    <source>
        <dbReference type="Pfam" id="PF07238"/>
    </source>
</evidence>
<dbReference type="Proteomes" id="UP000002191">
    <property type="component" value="Chromosome"/>
</dbReference>